<feature type="compositionally biased region" description="Basic and acidic residues" evidence="1">
    <location>
        <begin position="130"/>
        <end position="140"/>
    </location>
</feature>
<reference evidence="4" key="1">
    <citation type="journal article" date="2019" name="Int. J. Syst. Evol. Microbiol.">
        <title>The Global Catalogue of Microorganisms (GCM) 10K type strain sequencing project: providing services to taxonomists for standard genome sequencing and annotation.</title>
        <authorList>
            <consortium name="The Broad Institute Genomics Platform"/>
            <consortium name="The Broad Institute Genome Sequencing Center for Infectious Disease"/>
            <person name="Wu L."/>
            <person name="Ma J."/>
        </authorList>
    </citation>
    <scope>NUCLEOTIDE SEQUENCE [LARGE SCALE GENOMIC DNA]</scope>
    <source>
        <strain evidence="4">KCTC 42805</strain>
    </source>
</reference>
<evidence type="ECO:0000256" key="1">
    <source>
        <dbReference type="SAM" id="MobiDB-lite"/>
    </source>
</evidence>
<gene>
    <name evidence="3" type="ORF">ACFSUS_25360</name>
</gene>
<evidence type="ECO:0000256" key="2">
    <source>
        <dbReference type="SAM" id="Phobius"/>
    </source>
</evidence>
<proteinExistence type="predicted"/>
<name>A0ABW5MAF8_9BACT</name>
<keyword evidence="2" id="KW-1133">Transmembrane helix</keyword>
<dbReference type="Proteomes" id="UP001597469">
    <property type="component" value="Unassembled WGS sequence"/>
</dbReference>
<feature type="transmembrane region" description="Helical" evidence="2">
    <location>
        <begin position="58"/>
        <end position="78"/>
    </location>
</feature>
<evidence type="ECO:0000313" key="3">
    <source>
        <dbReference type="EMBL" id="MFD2573990.1"/>
    </source>
</evidence>
<protein>
    <recommendedName>
        <fullName evidence="5">Outer membrane beta-barrel protein</fullName>
    </recommendedName>
</protein>
<sequence length="532" mass="58226">MSELEKNVPDDYWRKAFEEANEMPPPRVWDNIERRLDESDGPKILPLWGTGLASSRPFVWGVGIAATVALLLVGWWAMSPQSTNQPIARVKRGNPAENVATTPAPSSTKASRKQVEPNPEAIASANRQPKRPERSLEGRVSRIRVLSPDQSAEELVLRDVQRPRSQADNTIAQTKPTSSAIELGTMAMQQDRTALLPTEHVAPSAASNRVSVVNRDVVASTEMPLNVTLNLEPLVGQPLRLRELGQIHRIVWFRPYEAPLEAEISQSSRESREVWASVSMMPGAYNPSVSIRQAQPAYALASSAGSKTNQTSINSRANFSVAYQAGAGVQLTEHWSIESGVGYLAGRSTVESPGQFAAANIQSMSPRRDFPVSNLYVDALRNSTGNSIAKSSSYLDIASSNNNYTLSNNYNAQMSQVLTNNYQFVQVPVQVGYQIRPRKRLSMAVLGGLLTNIFVRNTVGDDLVVTAQDGVYRPVSFAATMGARFRYRPSRRWSASVAGVYQPSLGLGTQTGSQVESRPTSTGMSFGVDYHF</sequence>
<dbReference type="RefSeq" id="WP_381527218.1">
    <property type="nucleotide sequence ID" value="NZ_JBHULN010000023.1"/>
</dbReference>
<organism evidence="3 4">
    <name type="scientific">Spirosoma soli</name>
    <dbReference type="NCBI Taxonomy" id="1770529"/>
    <lineage>
        <taxon>Bacteria</taxon>
        <taxon>Pseudomonadati</taxon>
        <taxon>Bacteroidota</taxon>
        <taxon>Cytophagia</taxon>
        <taxon>Cytophagales</taxon>
        <taxon>Cytophagaceae</taxon>
        <taxon>Spirosoma</taxon>
    </lineage>
</organism>
<keyword evidence="4" id="KW-1185">Reference proteome</keyword>
<keyword evidence="2" id="KW-0472">Membrane</keyword>
<keyword evidence="2" id="KW-0812">Transmembrane</keyword>
<evidence type="ECO:0008006" key="5">
    <source>
        <dbReference type="Google" id="ProtNLM"/>
    </source>
</evidence>
<comment type="caution">
    <text evidence="3">The sequence shown here is derived from an EMBL/GenBank/DDBJ whole genome shotgun (WGS) entry which is preliminary data.</text>
</comment>
<dbReference type="EMBL" id="JBHULN010000023">
    <property type="protein sequence ID" value="MFD2573990.1"/>
    <property type="molecule type" value="Genomic_DNA"/>
</dbReference>
<feature type="compositionally biased region" description="Polar residues" evidence="1">
    <location>
        <begin position="99"/>
        <end position="109"/>
    </location>
</feature>
<accession>A0ABW5MAF8</accession>
<evidence type="ECO:0000313" key="4">
    <source>
        <dbReference type="Proteomes" id="UP001597469"/>
    </source>
</evidence>
<feature type="region of interest" description="Disordered" evidence="1">
    <location>
        <begin position="90"/>
        <end position="141"/>
    </location>
</feature>